<protein>
    <recommendedName>
        <fullName evidence="1">Reverse transcriptase Ty1/copia-type domain-containing protein</fullName>
    </recommendedName>
</protein>
<dbReference type="Proteomes" id="UP000235145">
    <property type="component" value="Unassembled WGS sequence"/>
</dbReference>
<comment type="caution">
    <text evidence="2">The sequence shown here is derived from an EMBL/GenBank/DDBJ whole genome shotgun (WGS) entry which is preliminary data.</text>
</comment>
<feature type="domain" description="Reverse transcriptase Ty1/copia-type" evidence="1">
    <location>
        <begin position="98"/>
        <end position="186"/>
    </location>
</feature>
<sequence>MNEAPLVFHPADADQPLVTMPFRPSSSTHPMVTRSYEGIFKTKPFVNLAYLQQLPLHQLLFVAKEPHGFKSASKNPCWLSAMEDEMHALLSNNTWSLVPLGSKWVYHIKYNCDGTVQHYKARFDAQGFSQISGLEYTYTLSPVVKAATVRIVLSLAVMLRWSLHQLDVKNAFLNGRLIETVFMEQPL</sequence>
<evidence type="ECO:0000313" key="2">
    <source>
        <dbReference type="EMBL" id="KAJ0227604.1"/>
    </source>
</evidence>
<dbReference type="AlphaFoldDB" id="A0A9R1XVN7"/>
<reference evidence="2 3" key="1">
    <citation type="journal article" date="2017" name="Nat. Commun.">
        <title>Genome assembly with in vitro proximity ligation data and whole-genome triplication in lettuce.</title>
        <authorList>
            <person name="Reyes-Chin-Wo S."/>
            <person name="Wang Z."/>
            <person name="Yang X."/>
            <person name="Kozik A."/>
            <person name="Arikit S."/>
            <person name="Song C."/>
            <person name="Xia L."/>
            <person name="Froenicke L."/>
            <person name="Lavelle D.O."/>
            <person name="Truco M.J."/>
            <person name="Xia R."/>
            <person name="Zhu S."/>
            <person name="Xu C."/>
            <person name="Xu H."/>
            <person name="Xu X."/>
            <person name="Cox K."/>
            <person name="Korf I."/>
            <person name="Meyers B.C."/>
            <person name="Michelmore R.W."/>
        </authorList>
    </citation>
    <scope>NUCLEOTIDE SEQUENCE [LARGE SCALE GENOMIC DNA]</scope>
    <source>
        <strain evidence="3">cv. Salinas</strain>
        <tissue evidence="2">Seedlings</tissue>
    </source>
</reference>
<proteinExistence type="predicted"/>
<gene>
    <name evidence="2" type="ORF">LSAT_V11C100029500</name>
</gene>
<name>A0A9R1XVN7_LACSA</name>
<accession>A0A9R1XVN7</accession>
<evidence type="ECO:0000313" key="3">
    <source>
        <dbReference type="Proteomes" id="UP000235145"/>
    </source>
</evidence>
<keyword evidence="3" id="KW-1185">Reference proteome</keyword>
<organism evidence="2 3">
    <name type="scientific">Lactuca sativa</name>
    <name type="common">Garden lettuce</name>
    <dbReference type="NCBI Taxonomy" id="4236"/>
    <lineage>
        <taxon>Eukaryota</taxon>
        <taxon>Viridiplantae</taxon>
        <taxon>Streptophyta</taxon>
        <taxon>Embryophyta</taxon>
        <taxon>Tracheophyta</taxon>
        <taxon>Spermatophyta</taxon>
        <taxon>Magnoliopsida</taxon>
        <taxon>eudicotyledons</taxon>
        <taxon>Gunneridae</taxon>
        <taxon>Pentapetalae</taxon>
        <taxon>asterids</taxon>
        <taxon>campanulids</taxon>
        <taxon>Asterales</taxon>
        <taxon>Asteraceae</taxon>
        <taxon>Cichorioideae</taxon>
        <taxon>Cichorieae</taxon>
        <taxon>Lactucinae</taxon>
        <taxon>Lactuca</taxon>
    </lineage>
</organism>
<dbReference type="Pfam" id="PF07727">
    <property type="entry name" value="RVT_2"/>
    <property type="match status" value="1"/>
</dbReference>
<dbReference type="InterPro" id="IPR013103">
    <property type="entry name" value="RVT_2"/>
</dbReference>
<dbReference type="EMBL" id="NBSK02000001">
    <property type="protein sequence ID" value="KAJ0227604.1"/>
    <property type="molecule type" value="Genomic_DNA"/>
</dbReference>
<evidence type="ECO:0000259" key="1">
    <source>
        <dbReference type="Pfam" id="PF07727"/>
    </source>
</evidence>